<dbReference type="PANTHER" id="PTHR43364:SF1">
    <property type="entry name" value="OXIDOREDUCTASE YDHF"/>
    <property type="match status" value="1"/>
</dbReference>
<keyword evidence="1" id="KW-0521">NADP</keyword>
<dbReference type="RefSeq" id="WP_089751488.1">
    <property type="nucleotide sequence ID" value="NZ_FOOG01000010.1"/>
</dbReference>
<accession>A0A1I2LVU1</accession>
<dbReference type="PRINTS" id="PR00069">
    <property type="entry name" value="ALDKETRDTASE"/>
</dbReference>
<evidence type="ECO:0000259" key="4">
    <source>
        <dbReference type="Pfam" id="PF00248"/>
    </source>
</evidence>
<dbReference type="FunFam" id="3.20.20.100:FF:000008">
    <property type="entry name" value="Aldo/keto reductase family oxidoreductase"/>
    <property type="match status" value="1"/>
</dbReference>
<proteinExistence type="inferred from homology"/>
<comment type="similarity">
    <text evidence="3">Belongs to the aldo/keto reductase family. Aldo/keto reductase 2 subfamily.</text>
</comment>
<dbReference type="AlphaFoldDB" id="A0A1I2LVU1"/>
<dbReference type="PANTHER" id="PTHR43364">
    <property type="entry name" value="NADH-SPECIFIC METHYLGLYOXAL REDUCTASE-RELATED"/>
    <property type="match status" value="1"/>
</dbReference>
<dbReference type="GO" id="GO:0016491">
    <property type="term" value="F:oxidoreductase activity"/>
    <property type="evidence" value="ECO:0007669"/>
    <property type="project" value="UniProtKB-KW"/>
</dbReference>
<dbReference type="InterPro" id="IPR050523">
    <property type="entry name" value="AKR_Detox_Biosynth"/>
</dbReference>
<evidence type="ECO:0000256" key="1">
    <source>
        <dbReference type="ARBA" id="ARBA00022857"/>
    </source>
</evidence>
<dbReference type="Gene3D" id="3.20.20.100">
    <property type="entry name" value="NADP-dependent oxidoreductase domain"/>
    <property type="match status" value="1"/>
</dbReference>
<dbReference type="InterPro" id="IPR036812">
    <property type="entry name" value="NAD(P)_OxRdtase_dom_sf"/>
</dbReference>
<dbReference type="OrthoDB" id="9773828at2"/>
<name>A0A1I2LVU1_9BACI</name>
<dbReference type="EMBL" id="FOOG01000010">
    <property type="protein sequence ID" value="SFF81587.1"/>
    <property type="molecule type" value="Genomic_DNA"/>
</dbReference>
<feature type="domain" description="NADP-dependent oxidoreductase" evidence="4">
    <location>
        <begin position="15"/>
        <end position="296"/>
    </location>
</feature>
<keyword evidence="6" id="KW-1185">Reference proteome</keyword>
<reference evidence="6" key="1">
    <citation type="submission" date="2016-10" db="EMBL/GenBank/DDBJ databases">
        <authorList>
            <person name="Varghese N."/>
            <person name="Submissions S."/>
        </authorList>
    </citation>
    <scope>NUCLEOTIDE SEQUENCE [LARGE SCALE GENOMIC DNA]</scope>
    <source>
        <strain evidence="6">FP5</strain>
    </source>
</reference>
<dbReference type="InterPro" id="IPR023210">
    <property type="entry name" value="NADP_OxRdtase_dom"/>
</dbReference>
<dbReference type="Pfam" id="PF00248">
    <property type="entry name" value="Aldo_ket_red"/>
    <property type="match status" value="1"/>
</dbReference>
<dbReference type="Proteomes" id="UP000198897">
    <property type="component" value="Unassembled WGS sequence"/>
</dbReference>
<sequence>MRKLKLGNSELEVGEISLGCMRINKLEKKDARYVIENAMDTGVDLFDHADIYGAGESESVFAEAIDMNDDVREKMKLQTKCGIRDGYFDFSKDHILESVEGSLKRLKTDYVDSLLLHRPDALFEPEEVAEAFTLLKESGKVRYFGVSNQNPMQIELLKKYLKEDLIVNQMQLSVVHTPMIDAGFNVNMQNDPAVMRDGSIIEYCRLHDISIQAWSPFQHGMIEGPFVGNKAFPQVNSKLKELAEKHGVTDSAIAIAWILRHPANIQPVVGTMNTERMRDIAKASDIELTRQEWYELYTAAGNELP</sequence>
<protein>
    <submittedName>
        <fullName evidence="5">Predicted oxidoreductase</fullName>
    </submittedName>
</protein>
<evidence type="ECO:0000313" key="6">
    <source>
        <dbReference type="Proteomes" id="UP000198897"/>
    </source>
</evidence>
<evidence type="ECO:0000256" key="3">
    <source>
        <dbReference type="ARBA" id="ARBA00038157"/>
    </source>
</evidence>
<gene>
    <name evidence="5" type="ORF">SAMN05216353_1106</name>
</gene>
<evidence type="ECO:0000256" key="2">
    <source>
        <dbReference type="ARBA" id="ARBA00023002"/>
    </source>
</evidence>
<dbReference type="GO" id="GO:0005829">
    <property type="term" value="C:cytosol"/>
    <property type="evidence" value="ECO:0007669"/>
    <property type="project" value="TreeGrafter"/>
</dbReference>
<dbReference type="SUPFAM" id="SSF51430">
    <property type="entry name" value="NAD(P)-linked oxidoreductase"/>
    <property type="match status" value="1"/>
</dbReference>
<dbReference type="InterPro" id="IPR020471">
    <property type="entry name" value="AKR"/>
</dbReference>
<organism evidence="5 6">
    <name type="scientific">Halobacillus alkaliphilus</name>
    <dbReference type="NCBI Taxonomy" id="396056"/>
    <lineage>
        <taxon>Bacteria</taxon>
        <taxon>Bacillati</taxon>
        <taxon>Bacillota</taxon>
        <taxon>Bacilli</taxon>
        <taxon>Bacillales</taxon>
        <taxon>Bacillaceae</taxon>
        <taxon>Halobacillus</taxon>
    </lineage>
</organism>
<keyword evidence="2" id="KW-0560">Oxidoreductase</keyword>
<dbReference type="CDD" id="cd19092">
    <property type="entry name" value="AKR_BsYcsN_EcYdhF-like"/>
    <property type="match status" value="1"/>
</dbReference>
<evidence type="ECO:0000313" key="5">
    <source>
        <dbReference type="EMBL" id="SFF81587.1"/>
    </source>
</evidence>